<dbReference type="Proteomes" id="UP000192478">
    <property type="component" value="Chromosome"/>
</dbReference>
<proteinExistence type="predicted"/>
<reference evidence="1 2" key="1">
    <citation type="submission" date="2017-03" db="EMBL/GenBank/DDBJ databases">
        <title>Complete sequence of Clostridium formicaceticum DSM 92.</title>
        <authorList>
            <person name="Poehlein A."/>
            <person name="Karl M."/>
            <person name="Bengelsdorf F.R."/>
            <person name="Duerre P."/>
            <person name="Daniel R."/>
        </authorList>
    </citation>
    <scope>NUCLEOTIDE SEQUENCE [LARGE SCALE GENOMIC DNA]</scope>
    <source>
        <strain evidence="1 2">DSM 92</strain>
    </source>
</reference>
<evidence type="ECO:0000313" key="1">
    <source>
        <dbReference type="EMBL" id="ARE88708.1"/>
    </source>
</evidence>
<accession>A0AAC9WH89</accession>
<name>A0AAC9WH89_9CLOT</name>
<protein>
    <submittedName>
        <fullName evidence="1">Uncharacterized protein</fullName>
    </submittedName>
</protein>
<dbReference type="EMBL" id="CP020559">
    <property type="protein sequence ID" value="ARE88708.1"/>
    <property type="molecule type" value="Genomic_DNA"/>
</dbReference>
<dbReference type="AlphaFoldDB" id="A0AAC9WH89"/>
<dbReference type="RefSeq" id="WP_156778869.1">
    <property type="nucleotide sequence ID" value="NZ_CP017603.1"/>
</dbReference>
<sequence>MWNAKIIDTDKVLCYSCLYRSAELLISLHNKIIAVKQDKWLGDRAKEKLILRGKGVG</sequence>
<organism evidence="1 2">
    <name type="scientific">Clostridium formicaceticum</name>
    <dbReference type="NCBI Taxonomy" id="1497"/>
    <lineage>
        <taxon>Bacteria</taxon>
        <taxon>Bacillati</taxon>
        <taxon>Bacillota</taxon>
        <taxon>Clostridia</taxon>
        <taxon>Eubacteriales</taxon>
        <taxon>Clostridiaceae</taxon>
        <taxon>Clostridium</taxon>
    </lineage>
</organism>
<evidence type="ECO:0000313" key="2">
    <source>
        <dbReference type="Proteomes" id="UP000192478"/>
    </source>
</evidence>
<gene>
    <name evidence="1" type="ORF">CLFO_31140</name>
</gene>